<keyword evidence="2" id="KW-1185">Reference proteome</keyword>
<reference evidence="1 2" key="1">
    <citation type="journal article" date="2014" name="Nat. Commun.">
        <title>Molecular traces of alternative social organization in a termite genome.</title>
        <authorList>
            <person name="Terrapon N."/>
            <person name="Li C."/>
            <person name="Robertson H.M."/>
            <person name="Ji L."/>
            <person name="Meng X."/>
            <person name="Booth W."/>
            <person name="Chen Z."/>
            <person name="Childers C.P."/>
            <person name="Glastad K.M."/>
            <person name="Gokhale K."/>
            <person name="Gowin J."/>
            <person name="Gronenberg W."/>
            <person name="Hermansen R.A."/>
            <person name="Hu H."/>
            <person name="Hunt B.G."/>
            <person name="Huylmans A.K."/>
            <person name="Khalil S.M."/>
            <person name="Mitchell R.D."/>
            <person name="Munoz-Torres M.C."/>
            <person name="Mustard J.A."/>
            <person name="Pan H."/>
            <person name="Reese J.T."/>
            <person name="Scharf M.E."/>
            <person name="Sun F."/>
            <person name="Vogel H."/>
            <person name="Xiao J."/>
            <person name="Yang W."/>
            <person name="Yang Z."/>
            <person name="Yang Z."/>
            <person name="Zhou J."/>
            <person name="Zhu J."/>
            <person name="Brent C.S."/>
            <person name="Elsik C.G."/>
            <person name="Goodisman M.A."/>
            <person name="Liberles D.A."/>
            <person name="Roe R.M."/>
            <person name="Vargo E.L."/>
            <person name="Vilcinskas A."/>
            <person name="Wang J."/>
            <person name="Bornberg-Bauer E."/>
            <person name="Korb J."/>
            <person name="Zhang G."/>
            <person name="Liebig J."/>
        </authorList>
    </citation>
    <scope>NUCLEOTIDE SEQUENCE [LARGE SCALE GENOMIC DNA]</scope>
    <source>
        <tissue evidence="1">Whole organism</tissue>
    </source>
</reference>
<sequence length="116" mass="13359">MHETMLLQRRLYSHHKLFDDYSIFQRKWRLSQVLLFVSDQSAQRRSVGKQGDLSLFRSIGSRTALLPILTCSLLSVVTIHWNPMFRDATSGTTLCCFLTISPLNLPPLLPTMAQYM</sequence>
<proteinExistence type="predicted"/>
<name>A0A067RBA4_ZOONE</name>
<organism evidence="1 2">
    <name type="scientific">Zootermopsis nevadensis</name>
    <name type="common">Dampwood termite</name>
    <dbReference type="NCBI Taxonomy" id="136037"/>
    <lineage>
        <taxon>Eukaryota</taxon>
        <taxon>Metazoa</taxon>
        <taxon>Ecdysozoa</taxon>
        <taxon>Arthropoda</taxon>
        <taxon>Hexapoda</taxon>
        <taxon>Insecta</taxon>
        <taxon>Pterygota</taxon>
        <taxon>Neoptera</taxon>
        <taxon>Polyneoptera</taxon>
        <taxon>Dictyoptera</taxon>
        <taxon>Blattodea</taxon>
        <taxon>Blattoidea</taxon>
        <taxon>Termitoidae</taxon>
        <taxon>Termopsidae</taxon>
        <taxon>Zootermopsis</taxon>
    </lineage>
</organism>
<evidence type="ECO:0000313" key="1">
    <source>
        <dbReference type="EMBL" id="KDR20108.1"/>
    </source>
</evidence>
<dbReference type="Proteomes" id="UP000027135">
    <property type="component" value="Unassembled WGS sequence"/>
</dbReference>
<evidence type="ECO:0000313" key="2">
    <source>
        <dbReference type="Proteomes" id="UP000027135"/>
    </source>
</evidence>
<gene>
    <name evidence="1" type="ORF">L798_05571</name>
</gene>
<dbReference type="AlphaFoldDB" id="A0A067RBA4"/>
<dbReference type="EMBL" id="KK852619">
    <property type="protein sequence ID" value="KDR20108.1"/>
    <property type="molecule type" value="Genomic_DNA"/>
</dbReference>
<accession>A0A067RBA4</accession>
<protein>
    <submittedName>
        <fullName evidence="1">Uncharacterized protein</fullName>
    </submittedName>
</protein>
<dbReference type="InParanoid" id="A0A067RBA4"/>